<dbReference type="PATRIC" id="fig|518642.7.peg.2671"/>
<protein>
    <submittedName>
        <fullName evidence="2">Uncharacterized protein</fullName>
    </submittedName>
</protein>
<dbReference type="EMBL" id="LJGZ01000103">
    <property type="protein sequence ID" value="OEV16317.1"/>
    <property type="molecule type" value="Genomic_DNA"/>
</dbReference>
<comment type="caution">
    <text evidence="2">The sequence shown here is derived from an EMBL/GenBank/DDBJ whole genome shotgun (WGS) entry which is preliminary data.</text>
</comment>
<dbReference type="RefSeq" id="WP_070203860.1">
    <property type="nucleotide sequence ID" value="NZ_LJGZ01000103.1"/>
</dbReference>
<reference evidence="2 3" key="1">
    <citation type="journal article" date="2016" name="Front. Microbiol.">
        <title>Comparative Genomics Analysis of Streptomyces Species Reveals Their Adaptation to the Marine Environment and Their Diversity at the Genomic Level.</title>
        <authorList>
            <person name="Tian X."/>
            <person name="Zhang Z."/>
            <person name="Yang T."/>
            <person name="Chen M."/>
            <person name="Li J."/>
            <person name="Chen F."/>
            <person name="Yang J."/>
            <person name="Li W."/>
            <person name="Zhang B."/>
            <person name="Zhang Z."/>
            <person name="Wu J."/>
            <person name="Zhang C."/>
            <person name="Long L."/>
            <person name="Xiao J."/>
        </authorList>
    </citation>
    <scope>NUCLEOTIDE SEQUENCE [LARGE SCALE GENOMIC DNA]</scope>
    <source>
        <strain evidence="2 3">SCSIO M10372</strain>
    </source>
</reference>
<sequence>MTDTPMTPDVAVCRCDEPDADPYACDSDDCTAELSELNPFGSGARPVNVASAEVSRKCGTCGWRTTVWHVDDGSAEEELHRHTTREHGGTP</sequence>
<accession>A0A1E7LJD6</accession>
<feature type="region of interest" description="Disordered" evidence="1">
    <location>
        <begin position="72"/>
        <end position="91"/>
    </location>
</feature>
<evidence type="ECO:0000313" key="2">
    <source>
        <dbReference type="EMBL" id="OEV16317.1"/>
    </source>
</evidence>
<gene>
    <name evidence="2" type="ORF">AN221_32415</name>
</gene>
<dbReference type="AlphaFoldDB" id="A0A1E7LJD6"/>
<organism evidence="2 3">
    <name type="scientific">Streptomyces nanshensis</name>
    <dbReference type="NCBI Taxonomy" id="518642"/>
    <lineage>
        <taxon>Bacteria</taxon>
        <taxon>Bacillati</taxon>
        <taxon>Actinomycetota</taxon>
        <taxon>Actinomycetes</taxon>
        <taxon>Kitasatosporales</taxon>
        <taxon>Streptomycetaceae</taxon>
        <taxon>Streptomyces</taxon>
    </lineage>
</organism>
<dbReference type="Proteomes" id="UP000175971">
    <property type="component" value="Unassembled WGS sequence"/>
</dbReference>
<keyword evidence="3" id="KW-1185">Reference proteome</keyword>
<evidence type="ECO:0000256" key="1">
    <source>
        <dbReference type="SAM" id="MobiDB-lite"/>
    </source>
</evidence>
<proteinExistence type="predicted"/>
<evidence type="ECO:0000313" key="3">
    <source>
        <dbReference type="Proteomes" id="UP000175971"/>
    </source>
</evidence>
<dbReference type="OrthoDB" id="5125973at2"/>
<name>A0A1E7LJD6_9ACTN</name>